<dbReference type="InterPro" id="IPR023584">
    <property type="entry name" value="Ribosome_recyc_fac_dom"/>
</dbReference>
<accession>M1QBW1</accession>
<gene>
    <name evidence="5" type="ORF">FLSS-27_0002</name>
</gene>
<dbReference type="CDD" id="cd00520">
    <property type="entry name" value="RRF"/>
    <property type="match status" value="1"/>
</dbReference>
<evidence type="ECO:0000256" key="1">
    <source>
        <dbReference type="ARBA" id="ARBA00005912"/>
    </source>
</evidence>
<dbReference type="EMBL" id="JX684093">
    <property type="protein sequence ID" value="AGF93453.1"/>
    <property type="molecule type" value="Genomic_DNA"/>
</dbReference>
<keyword evidence="3" id="KW-0175">Coiled coil</keyword>
<evidence type="ECO:0000259" key="4">
    <source>
        <dbReference type="Pfam" id="PF01765"/>
    </source>
</evidence>
<dbReference type="NCBIfam" id="TIGR00496">
    <property type="entry name" value="frr"/>
    <property type="match status" value="1"/>
</dbReference>
<dbReference type="FunFam" id="3.30.1360.40:FF:000001">
    <property type="entry name" value="Ribosome-recycling factor"/>
    <property type="match status" value="1"/>
</dbReference>
<feature type="domain" description="Ribosome recycling factor" evidence="4">
    <location>
        <begin position="12"/>
        <end position="174"/>
    </location>
</feature>
<proteinExistence type="inferred from homology"/>
<dbReference type="Pfam" id="PF01765">
    <property type="entry name" value="RRF"/>
    <property type="match status" value="1"/>
</dbReference>
<name>M1QBW1_9ZZZZ</name>
<dbReference type="AlphaFoldDB" id="M1QBW1"/>
<comment type="similarity">
    <text evidence="1">Belongs to the RRF family.</text>
</comment>
<keyword evidence="2" id="KW-0648">Protein biosynthesis</keyword>
<feature type="coiled-coil region" evidence="3">
    <location>
        <begin position="117"/>
        <end position="151"/>
    </location>
</feature>
<dbReference type="GO" id="GO:0043023">
    <property type="term" value="F:ribosomal large subunit binding"/>
    <property type="evidence" value="ECO:0007669"/>
    <property type="project" value="TreeGrafter"/>
</dbReference>
<protein>
    <submittedName>
        <fullName evidence="5">Ribosome recycling factor</fullName>
    </submittedName>
</protein>
<organism evidence="5">
    <name type="scientific">uncultured organism</name>
    <dbReference type="NCBI Taxonomy" id="155900"/>
    <lineage>
        <taxon>unclassified sequences</taxon>
        <taxon>environmental samples</taxon>
    </lineage>
</organism>
<dbReference type="Gene3D" id="1.10.132.20">
    <property type="entry name" value="Ribosome-recycling factor"/>
    <property type="match status" value="1"/>
</dbReference>
<dbReference type="Gene3D" id="3.30.1360.40">
    <property type="match status" value="1"/>
</dbReference>
<dbReference type="InterPro" id="IPR002661">
    <property type="entry name" value="Ribosome_recyc_fac"/>
</dbReference>
<evidence type="ECO:0000256" key="2">
    <source>
        <dbReference type="ARBA" id="ARBA00022917"/>
    </source>
</evidence>
<sequence length="177" mass="19992">MEKKMENAVESLQEELNKVHVGQANPAMVEDLKVEYYGSDTPLNQIANISAPESGLLVIQPYDSSQIESIEKAILESDLSLNPNNDGEIIRVPIPKLSGDRREELVEVIEEKGEEAKVSLRNIRRDTNKEIDELEDEGEITEDDKYMLEDEVDDITSSLTEKIDTMVENKTDEVRSV</sequence>
<evidence type="ECO:0000313" key="5">
    <source>
        <dbReference type="EMBL" id="AGF93453.1"/>
    </source>
</evidence>
<dbReference type="SUPFAM" id="SSF55194">
    <property type="entry name" value="Ribosome recycling factor, RRF"/>
    <property type="match status" value="1"/>
</dbReference>
<evidence type="ECO:0000256" key="3">
    <source>
        <dbReference type="SAM" id="Coils"/>
    </source>
</evidence>
<reference evidence="5" key="1">
    <citation type="journal article" date="2013" name="Syst. Appl. Microbiol.">
        <title>New insights into the archaeal diversity of a hypersaline microbial mat obtained by a metagenomic approach.</title>
        <authorList>
            <person name="Lopez-Lopez A."/>
            <person name="Richter M."/>
            <person name="Pena A."/>
            <person name="Tamames J."/>
            <person name="Rossello-Mora R."/>
        </authorList>
    </citation>
    <scope>NUCLEOTIDE SEQUENCE</scope>
</reference>
<dbReference type="InterPro" id="IPR036191">
    <property type="entry name" value="RRF_sf"/>
</dbReference>
<dbReference type="PANTHER" id="PTHR20982:SF3">
    <property type="entry name" value="MITOCHONDRIAL RIBOSOME RECYCLING FACTOR PSEUDO 1"/>
    <property type="match status" value="1"/>
</dbReference>
<dbReference type="PANTHER" id="PTHR20982">
    <property type="entry name" value="RIBOSOME RECYCLING FACTOR"/>
    <property type="match status" value="1"/>
</dbReference>
<dbReference type="HAMAP" id="MF_00040">
    <property type="entry name" value="RRF"/>
    <property type="match status" value="1"/>
</dbReference>